<evidence type="ECO:0000313" key="2">
    <source>
        <dbReference type="Proteomes" id="UP000244005"/>
    </source>
</evidence>
<reference evidence="2" key="1">
    <citation type="journal article" date="2017" name="Cell">
        <title>Insights into land plant evolution garnered from the Marchantia polymorpha genome.</title>
        <authorList>
            <person name="Bowman J.L."/>
            <person name="Kohchi T."/>
            <person name="Yamato K.T."/>
            <person name="Jenkins J."/>
            <person name="Shu S."/>
            <person name="Ishizaki K."/>
            <person name="Yamaoka S."/>
            <person name="Nishihama R."/>
            <person name="Nakamura Y."/>
            <person name="Berger F."/>
            <person name="Adam C."/>
            <person name="Aki S.S."/>
            <person name="Althoff F."/>
            <person name="Araki T."/>
            <person name="Arteaga-Vazquez M.A."/>
            <person name="Balasubrmanian S."/>
            <person name="Barry K."/>
            <person name="Bauer D."/>
            <person name="Boehm C.R."/>
            <person name="Briginshaw L."/>
            <person name="Caballero-Perez J."/>
            <person name="Catarino B."/>
            <person name="Chen F."/>
            <person name="Chiyoda S."/>
            <person name="Chovatia M."/>
            <person name="Davies K.M."/>
            <person name="Delmans M."/>
            <person name="Demura T."/>
            <person name="Dierschke T."/>
            <person name="Dolan L."/>
            <person name="Dorantes-Acosta A.E."/>
            <person name="Eklund D.M."/>
            <person name="Florent S.N."/>
            <person name="Flores-Sandoval E."/>
            <person name="Fujiyama A."/>
            <person name="Fukuzawa H."/>
            <person name="Galik B."/>
            <person name="Grimanelli D."/>
            <person name="Grimwood J."/>
            <person name="Grossniklaus U."/>
            <person name="Hamada T."/>
            <person name="Haseloff J."/>
            <person name="Hetherington A.J."/>
            <person name="Higo A."/>
            <person name="Hirakawa Y."/>
            <person name="Hundley H.N."/>
            <person name="Ikeda Y."/>
            <person name="Inoue K."/>
            <person name="Inoue S.I."/>
            <person name="Ishida S."/>
            <person name="Jia Q."/>
            <person name="Kakita M."/>
            <person name="Kanazawa T."/>
            <person name="Kawai Y."/>
            <person name="Kawashima T."/>
            <person name="Kennedy M."/>
            <person name="Kinose K."/>
            <person name="Kinoshita T."/>
            <person name="Kohara Y."/>
            <person name="Koide E."/>
            <person name="Komatsu K."/>
            <person name="Kopischke S."/>
            <person name="Kubo M."/>
            <person name="Kyozuka J."/>
            <person name="Lagercrantz U."/>
            <person name="Lin S.S."/>
            <person name="Lindquist E."/>
            <person name="Lipzen A.M."/>
            <person name="Lu C.W."/>
            <person name="De Luna E."/>
            <person name="Martienssen R.A."/>
            <person name="Minamino N."/>
            <person name="Mizutani M."/>
            <person name="Mizutani M."/>
            <person name="Mochizuki N."/>
            <person name="Monte I."/>
            <person name="Mosher R."/>
            <person name="Nagasaki H."/>
            <person name="Nakagami H."/>
            <person name="Naramoto S."/>
            <person name="Nishitani K."/>
            <person name="Ohtani M."/>
            <person name="Okamoto T."/>
            <person name="Okumura M."/>
            <person name="Phillips J."/>
            <person name="Pollak B."/>
            <person name="Reinders A."/>
            <person name="Rovekamp M."/>
            <person name="Sano R."/>
            <person name="Sawa S."/>
            <person name="Schmid M.W."/>
            <person name="Shirakawa M."/>
            <person name="Solano R."/>
            <person name="Spunde A."/>
            <person name="Suetsugu N."/>
            <person name="Sugano S."/>
            <person name="Sugiyama A."/>
            <person name="Sun R."/>
            <person name="Suzuki Y."/>
            <person name="Takenaka M."/>
            <person name="Takezawa D."/>
            <person name="Tomogane H."/>
            <person name="Tsuzuki M."/>
            <person name="Ueda T."/>
            <person name="Umeda M."/>
            <person name="Ward J.M."/>
            <person name="Watanabe Y."/>
            <person name="Yazaki K."/>
            <person name="Yokoyama R."/>
            <person name="Yoshitake Y."/>
            <person name="Yotsui I."/>
            <person name="Zachgo S."/>
            <person name="Schmutz J."/>
        </authorList>
    </citation>
    <scope>NUCLEOTIDE SEQUENCE [LARGE SCALE GENOMIC DNA]</scope>
    <source>
        <strain evidence="2">Tak-1</strain>
    </source>
</reference>
<name>A0A2R6WN89_MARPO</name>
<keyword evidence="2" id="KW-1185">Reference proteome</keyword>
<dbReference type="EMBL" id="KZ772744">
    <property type="protein sequence ID" value="PTQ35324.1"/>
    <property type="molecule type" value="Genomic_DNA"/>
</dbReference>
<protein>
    <submittedName>
        <fullName evidence="1">Uncharacterized protein</fullName>
    </submittedName>
</protein>
<dbReference type="Proteomes" id="UP000244005">
    <property type="component" value="Unassembled WGS sequence"/>
</dbReference>
<evidence type="ECO:0000313" key="1">
    <source>
        <dbReference type="EMBL" id="PTQ35324.1"/>
    </source>
</evidence>
<sequence length="68" mass="7671">MLRSDTVVRCLTGHRWYSVISEKKNPQLRMAFLDRGRSGILGHSEKTCSIGRSITGLQTTMCDVGMKR</sequence>
<gene>
    <name evidence="1" type="ORF">MARPO_0072s0067</name>
</gene>
<dbReference type="AlphaFoldDB" id="A0A2R6WN89"/>
<dbReference type="Gramene" id="Mp2g22640.1">
    <property type="protein sequence ID" value="Mp2g22640.1.cds"/>
    <property type="gene ID" value="Mp2g22640"/>
</dbReference>
<accession>A0A2R6WN89</accession>
<organism evidence="1 2">
    <name type="scientific">Marchantia polymorpha</name>
    <name type="common">Common liverwort</name>
    <name type="synonym">Marchantia aquatica</name>
    <dbReference type="NCBI Taxonomy" id="3197"/>
    <lineage>
        <taxon>Eukaryota</taxon>
        <taxon>Viridiplantae</taxon>
        <taxon>Streptophyta</taxon>
        <taxon>Embryophyta</taxon>
        <taxon>Marchantiophyta</taxon>
        <taxon>Marchantiopsida</taxon>
        <taxon>Marchantiidae</taxon>
        <taxon>Marchantiales</taxon>
        <taxon>Marchantiaceae</taxon>
        <taxon>Marchantia</taxon>
    </lineage>
</organism>
<proteinExistence type="predicted"/>